<dbReference type="Pfam" id="PF13558">
    <property type="entry name" value="SbcC_Walker_B"/>
    <property type="match status" value="1"/>
</dbReference>
<feature type="coiled-coil region" evidence="4">
    <location>
        <begin position="624"/>
        <end position="728"/>
    </location>
</feature>
<evidence type="ECO:0000256" key="5">
    <source>
        <dbReference type="SAM" id="MobiDB-lite"/>
    </source>
</evidence>
<feature type="coiled-coil region" evidence="4">
    <location>
        <begin position="546"/>
        <end position="590"/>
    </location>
</feature>
<comment type="caution">
    <text evidence="7">The sequence shown here is derived from an EMBL/GenBank/DDBJ whole genome shotgun (WGS) entry which is preliminary data.</text>
</comment>
<evidence type="ECO:0000313" key="7">
    <source>
        <dbReference type="EMBL" id="HIQ68829.1"/>
    </source>
</evidence>
<dbReference type="Pfam" id="PF13476">
    <property type="entry name" value="AAA_23"/>
    <property type="match status" value="1"/>
</dbReference>
<evidence type="ECO:0000256" key="2">
    <source>
        <dbReference type="ARBA" id="ARBA00011322"/>
    </source>
</evidence>
<dbReference type="GO" id="GO:0006302">
    <property type="term" value="P:double-strand break repair"/>
    <property type="evidence" value="ECO:0007669"/>
    <property type="project" value="InterPro"/>
</dbReference>
<protein>
    <recommendedName>
        <fullName evidence="3">Nuclease SbcCD subunit C</fullName>
    </recommendedName>
</protein>
<feature type="coiled-coil region" evidence="4">
    <location>
        <begin position="335"/>
        <end position="365"/>
    </location>
</feature>
<dbReference type="InterPro" id="IPR038729">
    <property type="entry name" value="Rad50/SbcC_AAA"/>
</dbReference>
<feature type="domain" description="Rad50/SbcC-type AAA" evidence="6">
    <location>
        <begin position="8"/>
        <end position="199"/>
    </location>
</feature>
<feature type="region of interest" description="Disordered" evidence="5">
    <location>
        <begin position="498"/>
        <end position="524"/>
    </location>
</feature>
<reference evidence="7" key="2">
    <citation type="journal article" date="2021" name="PeerJ">
        <title>Extensive microbial diversity within the chicken gut microbiome revealed by metagenomics and culture.</title>
        <authorList>
            <person name="Gilroy R."/>
            <person name="Ravi A."/>
            <person name="Getino M."/>
            <person name="Pursley I."/>
            <person name="Horton D.L."/>
            <person name="Alikhan N.F."/>
            <person name="Baker D."/>
            <person name="Gharbi K."/>
            <person name="Hall N."/>
            <person name="Watson M."/>
            <person name="Adriaenssens E.M."/>
            <person name="Foster-Nyarko E."/>
            <person name="Jarju S."/>
            <person name="Secka A."/>
            <person name="Antonio M."/>
            <person name="Oren A."/>
            <person name="Chaudhuri R.R."/>
            <person name="La Ragione R."/>
            <person name="Hildebrand F."/>
            <person name="Pallen M.J."/>
        </authorList>
    </citation>
    <scope>NUCLEOTIDE SEQUENCE</scope>
    <source>
        <strain evidence="7">ChiSjej2B20-13462</strain>
    </source>
</reference>
<comment type="subunit">
    <text evidence="2">Heterodimer of SbcC and SbcD.</text>
</comment>
<reference evidence="7" key="1">
    <citation type="submission" date="2020-10" db="EMBL/GenBank/DDBJ databases">
        <authorList>
            <person name="Gilroy R."/>
        </authorList>
    </citation>
    <scope>NUCLEOTIDE SEQUENCE</scope>
    <source>
        <strain evidence="7">ChiSjej2B20-13462</strain>
    </source>
</reference>
<evidence type="ECO:0000256" key="1">
    <source>
        <dbReference type="ARBA" id="ARBA00006930"/>
    </source>
</evidence>
<comment type="similarity">
    <text evidence="1">Belongs to the SMC family. SbcC subfamily.</text>
</comment>
<dbReference type="Gene3D" id="3.40.50.300">
    <property type="entry name" value="P-loop containing nucleotide triphosphate hydrolases"/>
    <property type="match status" value="2"/>
</dbReference>
<dbReference type="GO" id="GO:0016887">
    <property type="term" value="F:ATP hydrolysis activity"/>
    <property type="evidence" value="ECO:0007669"/>
    <property type="project" value="InterPro"/>
</dbReference>
<evidence type="ECO:0000313" key="8">
    <source>
        <dbReference type="Proteomes" id="UP000886874"/>
    </source>
</evidence>
<dbReference type="SUPFAM" id="SSF52540">
    <property type="entry name" value="P-loop containing nucleoside triphosphate hydrolases"/>
    <property type="match status" value="1"/>
</dbReference>
<evidence type="ECO:0000259" key="6">
    <source>
        <dbReference type="Pfam" id="PF13476"/>
    </source>
</evidence>
<accession>A0A9D0Z4H4</accession>
<organism evidence="7 8">
    <name type="scientific">Candidatus Avoscillospira stercorigallinarum</name>
    <dbReference type="NCBI Taxonomy" id="2840708"/>
    <lineage>
        <taxon>Bacteria</taxon>
        <taxon>Bacillati</taxon>
        <taxon>Bacillota</taxon>
        <taxon>Clostridia</taxon>
        <taxon>Eubacteriales</taxon>
        <taxon>Oscillospiraceae</taxon>
        <taxon>Oscillospiraceae incertae sedis</taxon>
        <taxon>Candidatus Avoscillospira</taxon>
    </lineage>
</organism>
<dbReference type="Proteomes" id="UP000886874">
    <property type="component" value="Unassembled WGS sequence"/>
</dbReference>
<dbReference type="PANTHER" id="PTHR32114:SF2">
    <property type="entry name" value="ABC TRANSPORTER ABCH.3"/>
    <property type="match status" value="1"/>
</dbReference>
<gene>
    <name evidence="7" type="ORF">IAA67_00640</name>
</gene>
<proteinExistence type="inferred from homology"/>
<keyword evidence="4" id="KW-0175">Coiled coil</keyword>
<evidence type="ECO:0000256" key="4">
    <source>
        <dbReference type="SAM" id="Coils"/>
    </source>
</evidence>
<name>A0A9D0Z4H4_9FIRM</name>
<dbReference type="EMBL" id="DVFN01000010">
    <property type="protein sequence ID" value="HIQ68829.1"/>
    <property type="molecule type" value="Genomic_DNA"/>
</dbReference>
<sequence>MRPLMLMMSAFGPYGGEVRLDFSKLGDRGLYLITGDTGAGKTTIFDAICFALYGEASGSSRQPDMLRSNYAPPSRPTFVELTFQSRGETYRVRRTPEYLRPKERGAGFTTQRAEAELHYPDGRQPVTKWREVTAAVTALLGLDRNQFSQIAMIAQGDFLRLLQAKTEDRIKIFREIFQTGRYRQFQDRVKEEAQALREQISDGERQWLRQLSGLQAGPDSAHGEALTALQAQPVAQEGLELARALTEEAQAQAASLSAEGDQVQQMLTILDRQLGEARAVEKARADLLRLEQEIGRLTPALDQAAQALAEAAAQEPEAQRLRTEAQALRQLLPQYDRLETRRRALEQLRLEERQALQSRDQAAARAETMAQALEASRARRTRLAETAQGLEALETRQSALGARRQDLLALAQMEAQTQQAARSLARAQETYLRAREAARTQAERAAALERRYLDHQAGILAAGLAPDTPCPVCGSLLHPHPAALSEDAPTLEAVEQAKAARDRAQQVQNDASAEAGARQGSYETARRGWEARAAALLRDETQEAALKAAETALAALSGALEAARQAAAALDALDRRMPQAEAALEAARETARTAGTRWETLRLQTASESAAWDQAAAQLPYPSQAEARRQLAALENRVQTLTRAQTEARARHSALDQQLNRAQAQAETLRTQLEGAGETGLAELEAARREAEARRQTVTRAREAAALRADANGRIAAALEQLDRELRETGSRWEWVKALSDTVNGSLAGKEKITLETYVQMACFDRILDRANLRLFEMTGGRYRLCRRAAQGQRSQTGLELDVFDRCTGMNRSVMTLSGGESFQASLCLALGLSDTLLPAGAVRLDTLFVDEGFGSLDEDTLRQALASLQSLSQGSRLVGIISHVDLLKEAVEKKILVTRLPSGESQARLLVDGTLSNPVEEPRNM</sequence>
<dbReference type="AlphaFoldDB" id="A0A9D0Z4H4"/>
<evidence type="ECO:0000256" key="3">
    <source>
        <dbReference type="ARBA" id="ARBA00013368"/>
    </source>
</evidence>
<dbReference type="PANTHER" id="PTHR32114">
    <property type="entry name" value="ABC TRANSPORTER ABCH.3"/>
    <property type="match status" value="1"/>
</dbReference>
<dbReference type="InterPro" id="IPR027417">
    <property type="entry name" value="P-loop_NTPase"/>
</dbReference>